<gene>
    <name evidence="2" type="ORF">NOCA2210075</name>
</gene>
<accession>A0A2P2BY92</accession>
<dbReference type="AlphaFoldDB" id="A0A2P2BY92"/>
<evidence type="ECO:0000256" key="1">
    <source>
        <dbReference type="SAM" id="MobiDB-lite"/>
    </source>
</evidence>
<name>A0A2P2BY92_9ZZZZ</name>
<organism evidence="2">
    <name type="scientific">metagenome</name>
    <dbReference type="NCBI Taxonomy" id="256318"/>
    <lineage>
        <taxon>unclassified sequences</taxon>
        <taxon>metagenomes</taxon>
    </lineage>
</organism>
<reference evidence="2" key="1">
    <citation type="submission" date="2015-08" db="EMBL/GenBank/DDBJ databases">
        <authorList>
            <person name="Babu N.S."/>
            <person name="Beckwith C.J."/>
            <person name="Beseler K.G."/>
            <person name="Brison A."/>
            <person name="Carone J.V."/>
            <person name="Caskin T.P."/>
            <person name="Diamond M."/>
            <person name="Durham M.E."/>
            <person name="Foxe J.M."/>
            <person name="Go M."/>
            <person name="Henderson B.A."/>
            <person name="Jones I.B."/>
            <person name="McGettigan J.A."/>
            <person name="Micheletti S.J."/>
            <person name="Nasrallah M.E."/>
            <person name="Ortiz D."/>
            <person name="Piller C.R."/>
            <person name="Privatt S.R."/>
            <person name="Schneider S.L."/>
            <person name="Sharp S."/>
            <person name="Smith T.C."/>
            <person name="Stanton J.D."/>
            <person name="Ullery H.E."/>
            <person name="Wilson R.J."/>
            <person name="Serrano M.G."/>
            <person name="Buck G."/>
            <person name="Lee V."/>
            <person name="Wang Y."/>
            <person name="Carvalho R."/>
            <person name="Voegtly L."/>
            <person name="Shi R."/>
            <person name="Duckworth R."/>
            <person name="Johnson A."/>
            <person name="Loviza R."/>
            <person name="Walstead R."/>
            <person name="Shah Z."/>
            <person name="Kiflezghi M."/>
            <person name="Wade K."/>
            <person name="Ball S.L."/>
            <person name="Bradley K.W."/>
            <person name="Asai D.J."/>
            <person name="Bowman C.A."/>
            <person name="Russell D.A."/>
            <person name="Pope W.H."/>
            <person name="Jacobs-Sera D."/>
            <person name="Hendrix R.W."/>
            <person name="Hatfull G.F."/>
        </authorList>
    </citation>
    <scope>NUCLEOTIDE SEQUENCE</scope>
</reference>
<proteinExistence type="predicted"/>
<sequence>MEGRVGEVHGLERGDGHLRVHRRREHRQDLPAGRTDSGGAHHDPSVGVDDELDQPVGPSDPAARGGGQLGAARGDAQSGVACLLLGQSYRAHLGIGERDARDRTVVGPRPVLVEEITGRDRRLVHRDVGERPLAHDVPDRPEPVARAHPLVGLDGSGLRVEPHRLQPHVGQVRTSPGRHQELVGADGLLAQRDAERALGVRHRRDRHAGQHLDALAREGGCDQRAGLGLLRCEDAVRNLEQRHPDPEPAHGLGQLRADRSAADHDQRRRQLAHLDDVAVGPVRRVGQPVDRGYAGLGARVQHDSPTRGVRRAVDLDLAWTDQPAVTAHEADPGLLEPLDGHPVVPVVGGLVTDPVGHDAPVRCDLDRPGEPGHTASLSQHIGSPDHHLRGDAAEVGTLTPDQAAVHADHLQARLGQATRERLTSRPEAHDDDIHFGALSHGFSIP</sequence>
<feature type="compositionally biased region" description="Basic and acidic residues" evidence="1">
    <location>
        <begin position="1"/>
        <end position="18"/>
    </location>
</feature>
<feature type="region of interest" description="Disordered" evidence="1">
    <location>
        <begin position="1"/>
        <end position="73"/>
    </location>
</feature>
<protein>
    <submittedName>
        <fullName evidence="2">Uncharacterized protein</fullName>
    </submittedName>
</protein>
<dbReference type="EMBL" id="CZKA01000014">
    <property type="protein sequence ID" value="CUR54725.1"/>
    <property type="molecule type" value="Genomic_DNA"/>
</dbReference>
<feature type="compositionally biased region" description="Basic and acidic residues" evidence="1">
    <location>
        <begin position="256"/>
        <end position="266"/>
    </location>
</feature>
<evidence type="ECO:0000313" key="2">
    <source>
        <dbReference type="EMBL" id="CUR54725.1"/>
    </source>
</evidence>
<feature type="region of interest" description="Disordered" evidence="1">
    <location>
        <begin position="241"/>
        <end position="266"/>
    </location>
</feature>